<keyword evidence="4" id="KW-1185">Reference proteome</keyword>
<dbReference type="InParanoid" id="A0A409VJ89"/>
<dbReference type="PROSITE" id="PS50181">
    <property type="entry name" value="FBOX"/>
    <property type="match status" value="1"/>
</dbReference>
<evidence type="ECO:0000256" key="1">
    <source>
        <dbReference type="SAM" id="MobiDB-lite"/>
    </source>
</evidence>
<accession>A0A409VJ89</accession>
<protein>
    <recommendedName>
        <fullName evidence="2">F-box domain-containing protein</fullName>
    </recommendedName>
</protein>
<dbReference type="AlphaFoldDB" id="A0A409VJ89"/>
<dbReference type="InterPro" id="IPR036047">
    <property type="entry name" value="F-box-like_dom_sf"/>
</dbReference>
<dbReference type="InterPro" id="IPR001810">
    <property type="entry name" value="F-box_dom"/>
</dbReference>
<gene>
    <name evidence="3" type="ORF">CVT24_007186</name>
</gene>
<evidence type="ECO:0000313" key="4">
    <source>
        <dbReference type="Proteomes" id="UP000284842"/>
    </source>
</evidence>
<dbReference type="Proteomes" id="UP000284842">
    <property type="component" value="Unassembled WGS sequence"/>
</dbReference>
<feature type="region of interest" description="Disordered" evidence="1">
    <location>
        <begin position="196"/>
        <end position="215"/>
    </location>
</feature>
<sequence>MMLSTTLPPELILQILSYFDLHTLAILATLNKSWQNFVRENENTIYHSAAFLEGYLPVFGWTLDDPRTKSLYSERTWLGITNWREFCQRRRQIDNSWIGKGPSSVVQYQKHRDSEHYRRVHRIKVDEKAGYLINTSQIGGLAVTDLETDEILWSLPVWSVRAYAHLEYEQGYAIFDRLDGNKEVWRRTCDIDPAGDESRINNPASAFEGYDQDSRPDERQVMVRTHVNASFPPSGRGHFSPWAILHMPEPSRAYRFVYPNLLVASKERVTRYGFWKWDRTRPLSSRDDETRCDPYRFAKAEHRELVNVPLHPFSGPSQVTEANKKQIIDSFTAVHVSEDGKHIAVLLSGSRLLFLPNFEEAIASSSNNNPKPHRNLELEQKLYLNTYDIQLMPPRDSRSIYLAFNHGRIVVVTSLAVFVLVPEISTEPLDPHSSPPPPTLIVRRIPYFSNPSWLDACSCLMLSETGLFLNYDPSPSQIPRTFLDQEMDSEDQVLHAILMRELEIQDIINNYIDDQDEYEQYHHLPNGDRIVVPRQFAIEISDRSVIFGIDFAPYCHPSNAALLPSNVQHNPPLLIAL</sequence>
<evidence type="ECO:0000313" key="3">
    <source>
        <dbReference type="EMBL" id="PPQ66349.1"/>
    </source>
</evidence>
<dbReference type="STRING" id="181874.A0A409VJ89"/>
<dbReference type="EMBL" id="NHTK01006045">
    <property type="protein sequence ID" value="PPQ66349.1"/>
    <property type="molecule type" value="Genomic_DNA"/>
</dbReference>
<proteinExistence type="predicted"/>
<dbReference type="OrthoDB" id="550575at2759"/>
<evidence type="ECO:0000259" key="2">
    <source>
        <dbReference type="PROSITE" id="PS50181"/>
    </source>
</evidence>
<feature type="domain" description="F-box" evidence="2">
    <location>
        <begin position="1"/>
        <end position="49"/>
    </location>
</feature>
<comment type="caution">
    <text evidence="3">The sequence shown here is derived from an EMBL/GenBank/DDBJ whole genome shotgun (WGS) entry which is preliminary data.</text>
</comment>
<dbReference type="SUPFAM" id="SSF81383">
    <property type="entry name" value="F-box domain"/>
    <property type="match status" value="1"/>
</dbReference>
<name>A0A409VJ89_9AGAR</name>
<dbReference type="Pfam" id="PF00646">
    <property type="entry name" value="F-box"/>
    <property type="match status" value="1"/>
</dbReference>
<dbReference type="Gene3D" id="1.20.1280.50">
    <property type="match status" value="1"/>
</dbReference>
<organism evidence="3 4">
    <name type="scientific">Panaeolus cyanescens</name>
    <dbReference type="NCBI Taxonomy" id="181874"/>
    <lineage>
        <taxon>Eukaryota</taxon>
        <taxon>Fungi</taxon>
        <taxon>Dikarya</taxon>
        <taxon>Basidiomycota</taxon>
        <taxon>Agaricomycotina</taxon>
        <taxon>Agaricomycetes</taxon>
        <taxon>Agaricomycetidae</taxon>
        <taxon>Agaricales</taxon>
        <taxon>Agaricineae</taxon>
        <taxon>Galeropsidaceae</taxon>
        <taxon>Panaeolus</taxon>
    </lineage>
</organism>
<dbReference type="SMART" id="SM00256">
    <property type="entry name" value="FBOX"/>
    <property type="match status" value="1"/>
</dbReference>
<reference evidence="3 4" key="1">
    <citation type="journal article" date="2018" name="Evol. Lett.">
        <title>Horizontal gene cluster transfer increased hallucinogenic mushroom diversity.</title>
        <authorList>
            <person name="Reynolds H.T."/>
            <person name="Vijayakumar V."/>
            <person name="Gluck-Thaler E."/>
            <person name="Korotkin H.B."/>
            <person name="Matheny P.B."/>
            <person name="Slot J.C."/>
        </authorList>
    </citation>
    <scope>NUCLEOTIDE SEQUENCE [LARGE SCALE GENOMIC DNA]</scope>
    <source>
        <strain evidence="3 4">2629</strain>
    </source>
</reference>